<evidence type="ECO:0000313" key="1">
    <source>
        <dbReference type="EMBL" id="VFR03432.1"/>
    </source>
</evidence>
<dbReference type="Proteomes" id="UP000595140">
    <property type="component" value="Unassembled WGS sequence"/>
</dbReference>
<protein>
    <submittedName>
        <fullName evidence="1">Uncharacterized protein</fullName>
    </submittedName>
</protein>
<proteinExistence type="predicted"/>
<accession>A0A484NP92</accession>
<dbReference type="EMBL" id="OOIL02006885">
    <property type="protein sequence ID" value="VFR03432.1"/>
    <property type="molecule type" value="Genomic_DNA"/>
</dbReference>
<reference evidence="1 2" key="1">
    <citation type="submission" date="2018-04" db="EMBL/GenBank/DDBJ databases">
        <authorList>
            <person name="Vogel A."/>
        </authorList>
    </citation>
    <scope>NUCLEOTIDE SEQUENCE [LARGE SCALE GENOMIC DNA]</scope>
</reference>
<keyword evidence="2" id="KW-1185">Reference proteome</keyword>
<sequence length="68" mass="7359">MGAVGVVISRRVRLFGLVNWAQSCFVTFGELPSAEELSIAARSIEILTGFVLSLPPTRNRAKARVVEA</sequence>
<gene>
    <name evidence="1" type="ORF">CCAM_LOCUS45207</name>
</gene>
<evidence type="ECO:0000313" key="2">
    <source>
        <dbReference type="Proteomes" id="UP000595140"/>
    </source>
</evidence>
<dbReference type="OrthoDB" id="1822685at2759"/>
<name>A0A484NP92_9ASTE</name>
<organism evidence="1 2">
    <name type="scientific">Cuscuta campestris</name>
    <dbReference type="NCBI Taxonomy" id="132261"/>
    <lineage>
        <taxon>Eukaryota</taxon>
        <taxon>Viridiplantae</taxon>
        <taxon>Streptophyta</taxon>
        <taxon>Embryophyta</taxon>
        <taxon>Tracheophyta</taxon>
        <taxon>Spermatophyta</taxon>
        <taxon>Magnoliopsida</taxon>
        <taxon>eudicotyledons</taxon>
        <taxon>Gunneridae</taxon>
        <taxon>Pentapetalae</taxon>
        <taxon>asterids</taxon>
        <taxon>lamiids</taxon>
        <taxon>Solanales</taxon>
        <taxon>Convolvulaceae</taxon>
        <taxon>Cuscuteae</taxon>
        <taxon>Cuscuta</taxon>
        <taxon>Cuscuta subgen. Grammica</taxon>
        <taxon>Cuscuta sect. Cleistogrammica</taxon>
    </lineage>
</organism>
<dbReference type="AlphaFoldDB" id="A0A484NP92"/>